<dbReference type="PANTHER" id="PTHR12266:SF0">
    <property type="entry name" value="MITOCHONDRIAL SODIUM_CALCIUM EXCHANGER PROTEIN"/>
    <property type="match status" value="1"/>
</dbReference>
<organism evidence="11 12">
    <name type="scientific">Klebsormidium nitens</name>
    <name type="common">Green alga</name>
    <name type="synonym">Ulothrix nitens</name>
    <dbReference type="NCBI Taxonomy" id="105231"/>
    <lineage>
        <taxon>Eukaryota</taxon>
        <taxon>Viridiplantae</taxon>
        <taxon>Streptophyta</taxon>
        <taxon>Klebsormidiophyceae</taxon>
        <taxon>Klebsormidiales</taxon>
        <taxon>Klebsormidiaceae</taxon>
        <taxon>Klebsormidium</taxon>
    </lineage>
</organism>
<keyword evidence="6 9" id="KW-0472">Membrane</keyword>
<feature type="transmembrane region" description="Helical" evidence="9">
    <location>
        <begin position="567"/>
        <end position="594"/>
    </location>
</feature>
<keyword evidence="2" id="KW-0813">Transport</keyword>
<keyword evidence="12" id="KW-1185">Reference proteome</keyword>
<evidence type="ECO:0000256" key="5">
    <source>
        <dbReference type="ARBA" id="ARBA00023053"/>
    </source>
</evidence>
<comment type="similarity">
    <text evidence="8">Belongs to the Ca(2+):cation antiporter (CaCA) (TC 2.A.19) family. Cation/calcium exchanger (CCX) subfamily.</text>
</comment>
<dbReference type="GO" id="GO:0008324">
    <property type="term" value="F:monoatomic cation transmembrane transporter activity"/>
    <property type="evidence" value="ECO:0000318"/>
    <property type="project" value="GO_Central"/>
</dbReference>
<comment type="subcellular location">
    <subcellularLocation>
        <location evidence="1">Membrane</location>
        <topology evidence="1">Multi-pass membrane protein</topology>
    </subcellularLocation>
</comment>
<evidence type="ECO:0000256" key="6">
    <source>
        <dbReference type="ARBA" id="ARBA00023136"/>
    </source>
</evidence>
<feature type="transmembrane region" description="Helical" evidence="9">
    <location>
        <begin position="466"/>
        <end position="485"/>
    </location>
</feature>
<dbReference type="AlphaFoldDB" id="A0A1Y1I074"/>
<sequence length="660" mass="70666">MARINMQNARRPQWLWAFSRLGALLLLVLILKLTELRPGGSPSTEPQTRILGRVLLQIPAPGDKPQTTSLLDQITLQNLQQETNAGNNSSDPGEDAPCSGVWEHEGYPDMCSFVKARPSCQSGTFIEYLNIHFCYFKHAQLLSYGVLALWLVILFYTLGNTAADYFCPSLQHLAELLHLPPTVAGVTLLPLGNGAPDVFASIAAFVGAGQGQVGLNSVIGAGSFVTSVVVGTVALVAVSSSEVQLQQSVFFRDVGFYLVAIVALSAILLRGEVTFSGAVAFFSIYICYGVYVAGSAWLAQSGAARKWTLLRPVASENVSEHAGLDWDEDEDGLIGGGGGAYRSLDPGDSEADVGENQELSFGFNAAGTALPQWMWTSHVAIYGMHTEVPGGRSGRPLWGWDEEEEWPRFFSLQGMRTYLLEGPLLLPRRVTIPFIEPDGWSKTTAVASVVGAPFVLALVFVGGGSWWTWAVAGGCGLLLGGLALVTTNAEHPPRTRWVATLWCSGGFVMSVAWFYLVANELVAVLIALGVIAGIDPAVLGLTVLAWGNSVGDLVANTTIAAQGGAQMAVAGCYAGPMFNMLVGTGMSLVLASWQIRPAPFHIPKDISLFVTLAFLAAGLLFSLVYVPLRDFRLTRTLGIVLIGLYSTFMILRLAMLFGLI</sequence>
<keyword evidence="4 9" id="KW-1133">Transmembrane helix</keyword>
<evidence type="ECO:0000313" key="12">
    <source>
        <dbReference type="Proteomes" id="UP000054558"/>
    </source>
</evidence>
<keyword evidence="7" id="KW-0406">Ion transport</keyword>
<evidence type="ECO:0000256" key="7">
    <source>
        <dbReference type="ARBA" id="ARBA00023201"/>
    </source>
</evidence>
<feature type="transmembrane region" description="Helical" evidence="9">
    <location>
        <begin position="275"/>
        <end position="299"/>
    </location>
</feature>
<evidence type="ECO:0000256" key="3">
    <source>
        <dbReference type="ARBA" id="ARBA00022692"/>
    </source>
</evidence>
<dbReference type="InterPro" id="IPR051359">
    <property type="entry name" value="CaCA_antiporter"/>
</dbReference>
<dbReference type="Proteomes" id="UP000054558">
    <property type="component" value="Unassembled WGS sequence"/>
</dbReference>
<evidence type="ECO:0000259" key="10">
    <source>
        <dbReference type="Pfam" id="PF01699"/>
    </source>
</evidence>
<evidence type="ECO:0000256" key="9">
    <source>
        <dbReference type="SAM" id="Phobius"/>
    </source>
</evidence>
<dbReference type="OMA" id="IWIMNIA"/>
<feature type="domain" description="Sodium/calcium exchanger membrane region" evidence="10">
    <location>
        <begin position="148"/>
        <end position="292"/>
    </location>
</feature>
<dbReference type="EMBL" id="DF237074">
    <property type="protein sequence ID" value="GAQ82829.1"/>
    <property type="molecule type" value="Genomic_DNA"/>
</dbReference>
<reference evidence="11 12" key="1">
    <citation type="journal article" date="2014" name="Nat. Commun.">
        <title>Klebsormidium flaccidum genome reveals primary factors for plant terrestrial adaptation.</title>
        <authorList>
            <person name="Hori K."/>
            <person name="Maruyama F."/>
            <person name="Fujisawa T."/>
            <person name="Togashi T."/>
            <person name="Yamamoto N."/>
            <person name="Seo M."/>
            <person name="Sato S."/>
            <person name="Yamada T."/>
            <person name="Mori H."/>
            <person name="Tajima N."/>
            <person name="Moriyama T."/>
            <person name="Ikeuchi M."/>
            <person name="Watanabe M."/>
            <person name="Wada H."/>
            <person name="Kobayashi K."/>
            <person name="Saito M."/>
            <person name="Masuda T."/>
            <person name="Sasaki-Sekimoto Y."/>
            <person name="Mashiguchi K."/>
            <person name="Awai K."/>
            <person name="Shimojima M."/>
            <person name="Masuda S."/>
            <person name="Iwai M."/>
            <person name="Nobusawa T."/>
            <person name="Narise T."/>
            <person name="Kondo S."/>
            <person name="Saito H."/>
            <person name="Sato R."/>
            <person name="Murakawa M."/>
            <person name="Ihara Y."/>
            <person name="Oshima-Yamada Y."/>
            <person name="Ohtaka K."/>
            <person name="Satoh M."/>
            <person name="Sonobe K."/>
            <person name="Ishii M."/>
            <person name="Ohtani R."/>
            <person name="Kanamori-Sato M."/>
            <person name="Honoki R."/>
            <person name="Miyazaki D."/>
            <person name="Mochizuki H."/>
            <person name="Umetsu J."/>
            <person name="Higashi K."/>
            <person name="Shibata D."/>
            <person name="Kamiya Y."/>
            <person name="Sato N."/>
            <person name="Nakamura Y."/>
            <person name="Tabata S."/>
            <person name="Ida S."/>
            <person name="Kurokawa K."/>
            <person name="Ohta H."/>
        </authorList>
    </citation>
    <scope>NUCLEOTIDE SEQUENCE [LARGE SCALE GENOMIC DNA]</scope>
    <source>
        <strain evidence="11 12">NIES-2285</strain>
    </source>
</reference>
<feature type="domain" description="Sodium/calcium exchanger membrane region" evidence="10">
    <location>
        <begin position="505"/>
        <end position="652"/>
    </location>
</feature>
<feature type="transmembrane region" description="Helical" evidence="9">
    <location>
        <begin position="522"/>
        <end position="546"/>
    </location>
</feature>
<feature type="transmembrane region" description="Helical" evidence="9">
    <location>
        <begin position="497"/>
        <end position="516"/>
    </location>
</feature>
<gene>
    <name evidence="11" type="ORF">KFL_001250260</name>
</gene>
<feature type="transmembrane region" description="Helical" evidence="9">
    <location>
        <begin position="141"/>
        <end position="163"/>
    </location>
</feature>
<evidence type="ECO:0000256" key="8">
    <source>
        <dbReference type="ARBA" id="ARBA00038187"/>
    </source>
</evidence>
<evidence type="ECO:0000256" key="1">
    <source>
        <dbReference type="ARBA" id="ARBA00004141"/>
    </source>
</evidence>
<proteinExistence type="inferred from homology"/>
<dbReference type="Gene3D" id="1.20.1420.30">
    <property type="entry name" value="NCX, central ion-binding region"/>
    <property type="match status" value="2"/>
</dbReference>
<evidence type="ECO:0000256" key="4">
    <source>
        <dbReference type="ARBA" id="ARBA00022989"/>
    </source>
</evidence>
<dbReference type="PANTHER" id="PTHR12266">
    <property type="entry name" value="NA+/CA2+ K+ INDEPENDENT EXCHANGER"/>
    <property type="match status" value="1"/>
</dbReference>
<dbReference type="InterPro" id="IPR044880">
    <property type="entry name" value="NCX_ion-bd_dom_sf"/>
</dbReference>
<feature type="transmembrane region" description="Helical" evidence="9">
    <location>
        <begin position="250"/>
        <end position="269"/>
    </location>
</feature>
<dbReference type="STRING" id="105231.A0A1Y1I074"/>
<protein>
    <submittedName>
        <fullName evidence="11">Cation calcium exchanger</fullName>
    </submittedName>
</protein>
<keyword evidence="3 9" id="KW-0812">Transmembrane</keyword>
<feature type="transmembrane region" description="Helical" evidence="9">
    <location>
        <begin position="443"/>
        <end position="460"/>
    </location>
</feature>
<dbReference type="InterPro" id="IPR004837">
    <property type="entry name" value="NaCa_Exmemb"/>
</dbReference>
<name>A0A1Y1I074_KLENI</name>
<dbReference type="GO" id="GO:0016020">
    <property type="term" value="C:membrane"/>
    <property type="evidence" value="ECO:0000318"/>
    <property type="project" value="GO_Central"/>
</dbReference>
<keyword evidence="7" id="KW-0739">Sodium transport</keyword>
<dbReference type="Pfam" id="PF01699">
    <property type="entry name" value="Na_Ca_ex"/>
    <property type="match status" value="2"/>
</dbReference>
<accession>A0A1Y1I074</accession>
<dbReference type="GO" id="GO:0006812">
    <property type="term" value="P:monoatomic cation transport"/>
    <property type="evidence" value="ECO:0000318"/>
    <property type="project" value="GO_Central"/>
</dbReference>
<feature type="transmembrane region" description="Helical" evidence="9">
    <location>
        <begin position="638"/>
        <end position="659"/>
    </location>
</feature>
<dbReference type="OrthoDB" id="407410at2759"/>
<feature type="transmembrane region" description="Helical" evidence="9">
    <location>
        <begin position="606"/>
        <end position="626"/>
    </location>
</feature>
<keyword evidence="5" id="KW-0915">Sodium</keyword>
<feature type="transmembrane region" description="Helical" evidence="9">
    <location>
        <begin position="218"/>
        <end position="238"/>
    </location>
</feature>
<evidence type="ECO:0000256" key="2">
    <source>
        <dbReference type="ARBA" id="ARBA00022448"/>
    </source>
</evidence>
<dbReference type="GO" id="GO:0006814">
    <property type="term" value="P:sodium ion transport"/>
    <property type="evidence" value="ECO:0007669"/>
    <property type="project" value="UniProtKB-KW"/>
</dbReference>
<evidence type="ECO:0000313" key="11">
    <source>
        <dbReference type="EMBL" id="GAQ82829.1"/>
    </source>
</evidence>